<name>A0ABP0XMD6_9ROSI</name>
<proteinExistence type="predicted"/>
<organism evidence="1 2">
    <name type="scientific">Citrullus colocynthis</name>
    <name type="common">colocynth</name>
    <dbReference type="NCBI Taxonomy" id="252529"/>
    <lineage>
        <taxon>Eukaryota</taxon>
        <taxon>Viridiplantae</taxon>
        <taxon>Streptophyta</taxon>
        <taxon>Embryophyta</taxon>
        <taxon>Tracheophyta</taxon>
        <taxon>Spermatophyta</taxon>
        <taxon>Magnoliopsida</taxon>
        <taxon>eudicotyledons</taxon>
        <taxon>Gunneridae</taxon>
        <taxon>Pentapetalae</taxon>
        <taxon>rosids</taxon>
        <taxon>fabids</taxon>
        <taxon>Cucurbitales</taxon>
        <taxon>Cucurbitaceae</taxon>
        <taxon>Benincaseae</taxon>
        <taxon>Citrullus</taxon>
    </lineage>
</organism>
<dbReference type="EMBL" id="OZ021735">
    <property type="protein sequence ID" value="CAK9309319.1"/>
    <property type="molecule type" value="Genomic_DNA"/>
</dbReference>
<gene>
    <name evidence="1" type="ORF">CITCOLO1_LOCUS880</name>
</gene>
<dbReference type="Proteomes" id="UP001642487">
    <property type="component" value="Chromosome 1"/>
</dbReference>
<reference evidence="1 2" key="1">
    <citation type="submission" date="2024-03" db="EMBL/GenBank/DDBJ databases">
        <authorList>
            <person name="Gkanogiannis A."/>
            <person name="Becerra Lopez-Lavalle L."/>
        </authorList>
    </citation>
    <scope>NUCLEOTIDE SEQUENCE [LARGE SCALE GENOMIC DNA]</scope>
</reference>
<sequence length="117" mass="13260">MPSEKEVFEQVIGKEQFGRVRGMRLGPTPTEVFKAKYHQVTVAKITPEISMENHETVEERSRLTKLESEVVDIRSNMKKVFSLLLGHMNYTQVGSISGVALDEHSREIGSKGKCIRK</sequence>
<evidence type="ECO:0000313" key="2">
    <source>
        <dbReference type="Proteomes" id="UP001642487"/>
    </source>
</evidence>
<accession>A0ABP0XMD6</accession>
<keyword evidence="2" id="KW-1185">Reference proteome</keyword>
<protein>
    <submittedName>
        <fullName evidence="1">Uncharacterized protein</fullName>
    </submittedName>
</protein>
<evidence type="ECO:0000313" key="1">
    <source>
        <dbReference type="EMBL" id="CAK9309319.1"/>
    </source>
</evidence>